<dbReference type="PROSITE" id="PS51257">
    <property type="entry name" value="PROKAR_LIPOPROTEIN"/>
    <property type="match status" value="1"/>
</dbReference>
<gene>
    <name evidence="1" type="ORF">A9Q84_02010</name>
</gene>
<protein>
    <recommendedName>
        <fullName evidence="3">Lipoprotein</fullName>
    </recommendedName>
</protein>
<organism evidence="1 2">
    <name type="scientific">Halobacteriovorax marinus</name>
    <dbReference type="NCBI Taxonomy" id="97084"/>
    <lineage>
        <taxon>Bacteria</taxon>
        <taxon>Pseudomonadati</taxon>
        <taxon>Bdellovibrionota</taxon>
        <taxon>Bacteriovoracia</taxon>
        <taxon>Bacteriovoracales</taxon>
        <taxon>Halobacteriovoraceae</taxon>
        <taxon>Halobacteriovorax</taxon>
    </lineage>
</organism>
<sequence length="80" mass="9250">MIFKERVMGIFTILTLLLLTSCGTAKFVPTRDVCTVEKHWKDSIYQVKINGRKISPHWFLEDDALEVAYILSKQNKCVSM</sequence>
<dbReference type="Proteomes" id="UP000196531">
    <property type="component" value="Unassembled WGS sequence"/>
</dbReference>
<name>A0A1Y5FI03_9BACT</name>
<reference evidence="2" key="1">
    <citation type="journal article" date="2017" name="Proc. Natl. Acad. Sci. U.S.A.">
        <title>Simulation of Deepwater Horizon oil plume reveals substrate specialization within a complex community of hydrocarbon-degraders.</title>
        <authorList>
            <person name="Hu P."/>
            <person name="Dubinsky E.A."/>
            <person name="Probst A.J."/>
            <person name="Wang J."/>
            <person name="Sieber C.M.K."/>
            <person name="Tom L.M."/>
            <person name="Gardinali P."/>
            <person name="Banfield J.F."/>
            <person name="Atlas R.M."/>
            <person name="Andersen G.L."/>
        </authorList>
    </citation>
    <scope>NUCLEOTIDE SEQUENCE [LARGE SCALE GENOMIC DNA]</scope>
</reference>
<dbReference type="AlphaFoldDB" id="A0A1Y5FI03"/>
<evidence type="ECO:0008006" key="3">
    <source>
        <dbReference type="Google" id="ProtNLM"/>
    </source>
</evidence>
<dbReference type="EMBL" id="MAAO01000002">
    <property type="protein sequence ID" value="OUR99825.1"/>
    <property type="molecule type" value="Genomic_DNA"/>
</dbReference>
<comment type="caution">
    <text evidence="1">The sequence shown here is derived from an EMBL/GenBank/DDBJ whole genome shotgun (WGS) entry which is preliminary data.</text>
</comment>
<evidence type="ECO:0000313" key="1">
    <source>
        <dbReference type="EMBL" id="OUR99825.1"/>
    </source>
</evidence>
<proteinExistence type="predicted"/>
<evidence type="ECO:0000313" key="2">
    <source>
        <dbReference type="Proteomes" id="UP000196531"/>
    </source>
</evidence>
<accession>A0A1Y5FI03</accession>